<dbReference type="EMBL" id="CP089291">
    <property type="protein sequence ID" value="UOF91691.1"/>
    <property type="molecule type" value="Genomic_DNA"/>
</dbReference>
<name>A0ABY4CMH0_9BACL</name>
<keyword evidence="1" id="KW-1133">Transmembrane helix</keyword>
<dbReference type="RefSeq" id="WP_347438386.1">
    <property type="nucleotide sequence ID" value="NZ_CP089291.1"/>
</dbReference>
<dbReference type="Proteomes" id="UP000830167">
    <property type="component" value="Chromosome"/>
</dbReference>
<sequence length="88" mass="9957">MISSDSVFELGIYATDCEITTMYGIGGEDHAFRKAVDKIQFDTFEADQFYLDFGYFEELYGINGIIGLDILLSGNFVIDLKGMEVYQK</sequence>
<evidence type="ECO:0000313" key="2">
    <source>
        <dbReference type="EMBL" id="UOF91691.1"/>
    </source>
</evidence>
<reference evidence="2" key="1">
    <citation type="submission" date="2021-12" db="EMBL/GenBank/DDBJ databases">
        <title>Alicyclobacillaceae gen. nov., sp. nov., isolated from chalcocite enrichment system.</title>
        <authorList>
            <person name="Jiang Z."/>
        </authorList>
    </citation>
    <scope>NUCLEOTIDE SEQUENCE</scope>
    <source>
        <strain evidence="2">MYW30-H2</strain>
    </source>
</reference>
<gene>
    <name evidence="2" type="ORF">LSG31_05425</name>
</gene>
<evidence type="ECO:0000313" key="3">
    <source>
        <dbReference type="Proteomes" id="UP000830167"/>
    </source>
</evidence>
<protein>
    <submittedName>
        <fullName evidence="2">Uncharacterized protein</fullName>
    </submittedName>
</protein>
<evidence type="ECO:0000256" key="1">
    <source>
        <dbReference type="SAM" id="Phobius"/>
    </source>
</evidence>
<keyword evidence="1" id="KW-0812">Transmembrane</keyword>
<keyword evidence="1" id="KW-0472">Membrane</keyword>
<proteinExistence type="predicted"/>
<organism evidence="2 3">
    <name type="scientific">Fodinisporobacter ferrooxydans</name>
    <dbReference type="NCBI Taxonomy" id="2901836"/>
    <lineage>
        <taxon>Bacteria</taxon>
        <taxon>Bacillati</taxon>
        <taxon>Bacillota</taxon>
        <taxon>Bacilli</taxon>
        <taxon>Bacillales</taxon>
        <taxon>Alicyclobacillaceae</taxon>
        <taxon>Fodinisporobacter</taxon>
    </lineage>
</organism>
<feature type="transmembrane region" description="Helical" evidence="1">
    <location>
        <begin position="59"/>
        <end position="78"/>
    </location>
</feature>
<accession>A0ABY4CMH0</accession>
<keyword evidence="3" id="KW-1185">Reference proteome</keyword>